<reference evidence="5 6" key="1">
    <citation type="submission" date="2019-08" db="EMBL/GenBank/DDBJ databases">
        <title>Ulvibacter marinistellae sp. nov., isolated from a starfish, Patiria pectinifera.</title>
        <authorList>
            <person name="Kawano K."/>
            <person name="Ushijima N."/>
            <person name="Kihara M."/>
            <person name="Itoh H."/>
        </authorList>
    </citation>
    <scope>NUCLEOTIDE SEQUENCE [LARGE SCALE GENOMIC DNA]</scope>
    <source>
        <strain evidence="5 6">KK4</strain>
    </source>
</reference>
<proteinExistence type="predicted"/>
<evidence type="ECO:0000256" key="2">
    <source>
        <dbReference type="ARBA" id="ARBA00022679"/>
    </source>
</evidence>
<dbReference type="GO" id="GO:0032259">
    <property type="term" value="P:methylation"/>
    <property type="evidence" value="ECO:0007669"/>
    <property type="project" value="UniProtKB-KW"/>
</dbReference>
<comment type="caution">
    <text evidence="5">The sequence shown here is derived from an EMBL/GenBank/DDBJ whole genome shotgun (WGS) entry which is preliminary data.</text>
</comment>
<organism evidence="5 6">
    <name type="scientific">Patiriisocius marinistellae</name>
    <dbReference type="NCBI Taxonomy" id="2494560"/>
    <lineage>
        <taxon>Bacteria</taxon>
        <taxon>Pseudomonadati</taxon>
        <taxon>Bacteroidota</taxon>
        <taxon>Flavobacteriia</taxon>
        <taxon>Flavobacteriales</taxon>
        <taxon>Flavobacteriaceae</taxon>
        <taxon>Patiriisocius</taxon>
    </lineage>
</organism>
<evidence type="ECO:0000259" key="4">
    <source>
        <dbReference type="Pfam" id="PF08241"/>
    </source>
</evidence>
<dbReference type="AlphaFoldDB" id="A0A5J4G490"/>
<gene>
    <name evidence="5" type="ORF">ULMS_28390</name>
</gene>
<protein>
    <submittedName>
        <fullName evidence="5">SAM-dependent methyltransferase</fullName>
    </submittedName>
</protein>
<dbReference type="GO" id="GO:0008757">
    <property type="term" value="F:S-adenosylmethionine-dependent methyltransferase activity"/>
    <property type="evidence" value="ECO:0007669"/>
    <property type="project" value="InterPro"/>
</dbReference>
<evidence type="ECO:0000256" key="3">
    <source>
        <dbReference type="ARBA" id="ARBA00022691"/>
    </source>
</evidence>
<dbReference type="InterPro" id="IPR013216">
    <property type="entry name" value="Methyltransf_11"/>
</dbReference>
<dbReference type="RefSeq" id="WP_151895248.1">
    <property type="nucleotide sequence ID" value="NZ_BKCF01000007.1"/>
</dbReference>
<dbReference type="PANTHER" id="PTHR43464">
    <property type="entry name" value="METHYLTRANSFERASE"/>
    <property type="match status" value="1"/>
</dbReference>
<evidence type="ECO:0000313" key="5">
    <source>
        <dbReference type="EMBL" id="GEQ87331.1"/>
    </source>
</evidence>
<dbReference type="OrthoDB" id="1143568at2"/>
<dbReference type="EMBL" id="BKCF01000007">
    <property type="protein sequence ID" value="GEQ87331.1"/>
    <property type="molecule type" value="Genomic_DNA"/>
</dbReference>
<dbReference type="Gene3D" id="3.40.50.150">
    <property type="entry name" value="Vaccinia Virus protein VP39"/>
    <property type="match status" value="1"/>
</dbReference>
<keyword evidence="2 5" id="KW-0808">Transferase</keyword>
<dbReference type="PANTHER" id="PTHR43464:SF19">
    <property type="entry name" value="UBIQUINONE BIOSYNTHESIS O-METHYLTRANSFERASE, MITOCHONDRIAL"/>
    <property type="match status" value="1"/>
</dbReference>
<evidence type="ECO:0000313" key="6">
    <source>
        <dbReference type="Proteomes" id="UP000326994"/>
    </source>
</evidence>
<sequence length="240" mass="27036">MKDILGKALLDYFQGNHTEDIITETNISEEDEMPLSYLFRDFKEMPALEQQALRLSKGSTLDVGCGAGNHSLYLQNQGLDVLAIDISEGAIEVAKQRGVERTKHIELLNLNDETFDTILLIMNGTGIFSQLSNVSKYLQHLRTLLNDGGQILIDTSDIKYMFDEGEDGGIWVPSDRYYGELTFTMSYKKEKGEPFDWLYLDANLFETAATSNGFDFEIIAHGEHFDYLARLTIAANSPLQ</sequence>
<dbReference type="Proteomes" id="UP000326994">
    <property type="component" value="Unassembled WGS sequence"/>
</dbReference>
<dbReference type="SUPFAM" id="SSF53335">
    <property type="entry name" value="S-adenosyl-L-methionine-dependent methyltransferases"/>
    <property type="match status" value="1"/>
</dbReference>
<dbReference type="CDD" id="cd02440">
    <property type="entry name" value="AdoMet_MTases"/>
    <property type="match status" value="1"/>
</dbReference>
<evidence type="ECO:0000256" key="1">
    <source>
        <dbReference type="ARBA" id="ARBA00022603"/>
    </source>
</evidence>
<keyword evidence="1 5" id="KW-0489">Methyltransferase</keyword>
<name>A0A5J4G490_9FLAO</name>
<keyword evidence="6" id="KW-1185">Reference proteome</keyword>
<dbReference type="Pfam" id="PF08241">
    <property type="entry name" value="Methyltransf_11"/>
    <property type="match status" value="1"/>
</dbReference>
<feature type="domain" description="Methyltransferase type 11" evidence="4">
    <location>
        <begin position="61"/>
        <end position="153"/>
    </location>
</feature>
<keyword evidence="3" id="KW-0949">S-adenosyl-L-methionine</keyword>
<accession>A0A5J4G490</accession>
<dbReference type="InterPro" id="IPR029063">
    <property type="entry name" value="SAM-dependent_MTases_sf"/>
</dbReference>